<name>A0A3A4NAJ2_9STRE</name>
<accession>A0A3A4NAJ2</accession>
<dbReference type="AlphaFoldDB" id="A0A3A4NAJ2"/>
<organism evidence="3 4">
    <name type="scientific">Streptococcus pseudopneumoniae</name>
    <dbReference type="NCBI Taxonomy" id="257758"/>
    <lineage>
        <taxon>Bacteria</taxon>
        <taxon>Bacillati</taxon>
        <taxon>Bacillota</taxon>
        <taxon>Bacilli</taxon>
        <taxon>Lactobacillales</taxon>
        <taxon>Streptococcaceae</taxon>
        <taxon>Streptococcus</taxon>
    </lineage>
</organism>
<proteinExistence type="predicted"/>
<feature type="compositionally biased region" description="Low complexity" evidence="1">
    <location>
        <begin position="33"/>
        <end position="74"/>
    </location>
</feature>
<feature type="chain" id="PRO_5039013794" evidence="2">
    <location>
        <begin position="29"/>
        <end position="80"/>
    </location>
</feature>
<comment type="caution">
    <text evidence="3">The sequence shown here is derived from an EMBL/GenBank/DDBJ whole genome shotgun (WGS) entry which is preliminary data.</text>
</comment>
<evidence type="ECO:0000256" key="2">
    <source>
        <dbReference type="SAM" id="SignalP"/>
    </source>
</evidence>
<evidence type="ECO:0000256" key="1">
    <source>
        <dbReference type="SAM" id="MobiDB-lite"/>
    </source>
</evidence>
<protein>
    <submittedName>
        <fullName evidence="3">ATPase</fullName>
    </submittedName>
</protein>
<feature type="region of interest" description="Disordered" evidence="1">
    <location>
        <begin position="30"/>
        <end position="80"/>
    </location>
</feature>
<feature type="non-terminal residue" evidence="3">
    <location>
        <position position="80"/>
    </location>
</feature>
<evidence type="ECO:0000313" key="4">
    <source>
        <dbReference type="Proteomes" id="UP000265600"/>
    </source>
</evidence>
<gene>
    <name evidence="3" type="ORF">C5O69_01705</name>
</gene>
<dbReference type="Proteomes" id="UP000265600">
    <property type="component" value="Unassembled WGS sequence"/>
</dbReference>
<keyword evidence="2" id="KW-0732">Signal</keyword>
<evidence type="ECO:0000313" key="3">
    <source>
        <dbReference type="EMBL" id="RJP15655.1"/>
    </source>
</evidence>
<sequence length="80" mass="8114">MGKKKMIFASLASAVVLGASFTSVQQLAVKAEAQPADDSAQPADDSAQPADDSAQPADDSAQPADDSAQPADDQLNQPIS</sequence>
<dbReference type="EMBL" id="PTTJ01000047">
    <property type="protein sequence ID" value="RJP15655.1"/>
    <property type="molecule type" value="Genomic_DNA"/>
</dbReference>
<reference evidence="4" key="1">
    <citation type="submission" date="2018-02" db="EMBL/GenBank/DDBJ databases">
        <authorList>
            <person name="Handem S."/>
        </authorList>
    </citation>
    <scope>NUCLEOTIDE SEQUENCE [LARGE SCALE GENOMIC DNA]</scope>
    <source>
        <strain evidence="4">Spain3473</strain>
    </source>
</reference>
<feature type="signal peptide" evidence="2">
    <location>
        <begin position="1"/>
        <end position="28"/>
    </location>
</feature>